<dbReference type="AlphaFoldDB" id="A0AA49JF48"/>
<reference evidence="6" key="1">
    <citation type="journal article" date="2023" name="Comput. Struct. Biotechnol. J.">
        <title>Discovery of a novel marine Bacteroidetes with a rich repertoire of carbohydrate-active enzymes.</title>
        <authorList>
            <person name="Chen B."/>
            <person name="Liu G."/>
            <person name="Chen Q."/>
            <person name="Wang H."/>
            <person name="Liu L."/>
            <person name="Tang K."/>
        </authorList>
    </citation>
    <scope>NUCLEOTIDE SEQUENCE</scope>
    <source>
        <strain evidence="6">TK19036</strain>
    </source>
</reference>
<evidence type="ECO:0000256" key="3">
    <source>
        <dbReference type="ARBA" id="ARBA00022801"/>
    </source>
</evidence>
<dbReference type="EMBL" id="CP120682">
    <property type="protein sequence ID" value="WKN38858.1"/>
    <property type="molecule type" value="Genomic_DNA"/>
</dbReference>
<evidence type="ECO:0000256" key="1">
    <source>
        <dbReference type="ARBA" id="ARBA00022490"/>
    </source>
</evidence>
<evidence type="ECO:0000256" key="4">
    <source>
        <dbReference type="ARBA" id="ARBA00022833"/>
    </source>
</evidence>
<organism evidence="6">
    <name type="scientific">Roseihalotalea indica</name>
    <dbReference type="NCBI Taxonomy" id="2867963"/>
    <lineage>
        <taxon>Bacteria</taxon>
        <taxon>Pseudomonadati</taxon>
        <taxon>Bacteroidota</taxon>
        <taxon>Cytophagia</taxon>
        <taxon>Cytophagales</taxon>
        <taxon>Catalimonadaceae</taxon>
        <taxon>Roseihalotalea</taxon>
    </lineage>
</organism>
<accession>A0AA49JF48</accession>
<dbReference type="InterPro" id="IPR024775">
    <property type="entry name" value="DinB-like"/>
</dbReference>
<evidence type="ECO:0000256" key="2">
    <source>
        <dbReference type="ARBA" id="ARBA00022723"/>
    </source>
</evidence>
<dbReference type="InterPro" id="IPR034660">
    <property type="entry name" value="DinB/YfiT-like"/>
</dbReference>
<dbReference type="GO" id="GO:0046872">
    <property type="term" value="F:metal ion binding"/>
    <property type="evidence" value="ECO:0007669"/>
    <property type="project" value="UniProtKB-KW"/>
</dbReference>
<proteinExistence type="inferred from homology"/>
<dbReference type="GO" id="GO:0016787">
    <property type="term" value="F:hydrolase activity"/>
    <property type="evidence" value="ECO:0007669"/>
    <property type="project" value="UniProtKB-KW"/>
</dbReference>
<dbReference type="SUPFAM" id="SSF109854">
    <property type="entry name" value="DinB/YfiT-like putative metalloenzymes"/>
    <property type="match status" value="1"/>
</dbReference>
<dbReference type="Gene3D" id="1.20.120.450">
    <property type="entry name" value="dinb family like domain"/>
    <property type="match status" value="1"/>
</dbReference>
<gene>
    <name evidence="6" type="ORF">K4G66_09100</name>
</gene>
<dbReference type="HAMAP" id="MF_01256">
    <property type="entry name" value="YfiT_hydrol"/>
    <property type="match status" value="1"/>
</dbReference>
<reference evidence="6" key="2">
    <citation type="journal article" date="2024" name="Antonie Van Leeuwenhoek">
        <title>Roseihalotalea indica gen. nov., sp. nov., a halophilic Bacteroidetes from mesopelagic Southwest Indian Ocean with higher carbohydrate metabolic potential.</title>
        <authorList>
            <person name="Chen B."/>
            <person name="Zhang M."/>
            <person name="Lin D."/>
            <person name="Ye J."/>
            <person name="Tang K."/>
        </authorList>
    </citation>
    <scope>NUCLEOTIDE SEQUENCE</scope>
    <source>
        <strain evidence="6">TK19036</strain>
    </source>
</reference>
<dbReference type="NCBIfam" id="NF009807">
    <property type="entry name" value="PRK13291.1"/>
    <property type="match status" value="1"/>
</dbReference>
<name>A0AA49JF48_9BACT</name>
<evidence type="ECO:0000313" key="6">
    <source>
        <dbReference type="EMBL" id="WKN38858.1"/>
    </source>
</evidence>
<dbReference type="Pfam" id="PF12867">
    <property type="entry name" value="DinB_2"/>
    <property type="match status" value="1"/>
</dbReference>
<dbReference type="InterPro" id="IPR023774">
    <property type="entry name" value="Put_metal_dep_hydrolase_YfiT"/>
</dbReference>
<sequence>MTNEDLRYPIGKFSAPAEITPQKRVAYLQEIEALPASMRAVVAGLTDKQLDTPYREGGWTVRQVVHHVPDSHLNSYVRFRWTLTENQPTIKAYYEDRWAELPDASSAPIEPSLQLLEALHQRWLLLLRAMDDEAYTRTLVHPQTQKVIRLDTMLAMYAWHGKHHVAHIQSLKDRKEW</sequence>
<protein>
    <submittedName>
        <fullName evidence="6">Metal-dependent hydrolase</fullName>
    </submittedName>
</protein>
<keyword evidence="4" id="KW-0862">Zinc</keyword>
<keyword evidence="2" id="KW-0479">Metal-binding</keyword>
<keyword evidence="1" id="KW-0963">Cytoplasm</keyword>
<evidence type="ECO:0000259" key="5">
    <source>
        <dbReference type="Pfam" id="PF12867"/>
    </source>
</evidence>
<keyword evidence="3 6" id="KW-0378">Hydrolase</keyword>
<feature type="domain" description="DinB-like" evidence="5">
    <location>
        <begin position="31"/>
        <end position="168"/>
    </location>
</feature>